<accession>A0A5C3EU83</accession>
<evidence type="ECO:0000313" key="4">
    <source>
        <dbReference type="Proteomes" id="UP000323386"/>
    </source>
</evidence>
<proteinExistence type="predicted"/>
<keyword evidence="2" id="KW-1133">Transmembrane helix</keyword>
<gene>
    <name evidence="3" type="ORF">PSFLO_01339</name>
</gene>
<name>A0A5C3EU83_9BASI</name>
<protein>
    <submittedName>
        <fullName evidence="3">Uncharacterized protein</fullName>
    </submittedName>
</protein>
<feature type="region of interest" description="Disordered" evidence="1">
    <location>
        <begin position="67"/>
        <end position="97"/>
    </location>
</feature>
<keyword evidence="2" id="KW-0472">Membrane</keyword>
<evidence type="ECO:0000256" key="2">
    <source>
        <dbReference type="SAM" id="Phobius"/>
    </source>
</evidence>
<evidence type="ECO:0000256" key="1">
    <source>
        <dbReference type="SAM" id="MobiDB-lite"/>
    </source>
</evidence>
<dbReference type="Proteomes" id="UP000323386">
    <property type="component" value="Unassembled WGS sequence"/>
</dbReference>
<keyword evidence="2" id="KW-0812">Transmembrane</keyword>
<feature type="transmembrane region" description="Helical" evidence="2">
    <location>
        <begin position="168"/>
        <end position="187"/>
    </location>
</feature>
<sequence>MHASTHSASHDGALSLRVREEGRGCDGRGCDGDGICSRDAGTPVWFGIQGVARPAAVLTLRCRPAPRTAPLAPAAPPRDCSQGGHHRISPPPLSSLKSSSLLHFSQSVDDRGRGQSPLVAVEVAVMGSVAAAGDERRCCGRGSAWIEGLLAIGREEAREKKKPKIDGLAGWAGCLSLCLLVFPSLFAPLTHPYFSTTITFAAFFIEARHQYRHSCFSSA</sequence>
<dbReference type="EMBL" id="OOIP01000003">
    <property type="protein sequence ID" value="SPO35868.1"/>
    <property type="molecule type" value="Genomic_DNA"/>
</dbReference>
<evidence type="ECO:0000313" key="3">
    <source>
        <dbReference type="EMBL" id="SPO35868.1"/>
    </source>
</evidence>
<keyword evidence="4" id="KW-1185">Reference proteome</keyword>
<organism evidence="3 4">
    <name type="scientific">Pseudozyma flocculosa</name>
    <dbReference type="NCBI Taxonomy" id="84751"/>
    <lineage>
        <taxon>Eukaryota</taxon>
        <taxon>Fungi</taxon>
        <taxon>Dikarya</taxon>
        <taxon>Basidiomycota</taxon>
        <taxon>Ustilaginomycotina</taxon>
        <taxon>Ustilaginomycetes</taxon>
        <taxon>Ustilaginales</taxon>
        <taxon>Ustilaginaceae</taxon>
        <taxon>Pseudozyma</taxon>
    </lineage>
</organism>
<reference evidence="3 4" key="1">
    <citation type="submission" date="2018-03" db="EMBL/GenBank/DDBJ databases">
        <authorList>
            <person name="Guldener U."/>
        </authorList>
    </citation>
    <scope>NUCLEOTIDE SEQUENCE [LARGE SCALE GENOMIC DNA]</scope>
    <source>
        <strain evidence="3 4">DAOM196992</strain>
    </source>
</reference>
<dbReference type="AlphaFoldDB" id="A0A5C3EU83"/>